<feature type="region of interest" description="Disordered" evidence="1">
    <location>
        <begin position="108"/>
        <end position="129"/>
    </location>
</feature>
<keyword evidence="3" id="KW-1185">Reference proteome</keyword>
<sequence length="129" mass="14111">MRGLFLVNVKLGRGSNGTLPSTLAGAYVSAYATAADPESAVRLAVTRLTAKGFEFLATQGPISRLDPREWSRHVAQSWPEFIDELPKQDDIEAGLEREMVFFGPFVGYERTPEGSSPRHESPGACASRR</sequence>
<dbReference type="Proteomes" id="UP001169027">
    <property type="component" value="Unassembled WGS sequence"/>
</dbReference>
<reference evidence="2" key="1">
    <citation type="submission" date="2023-06" db="EMBL/GenBank/DDBJ databases">
        <authorList>
            <person name="Jiang Y."/>
            <person name="Liu Q."/>
        </authorList>
    </citation>
    <scope>NUCLEOTIDE SEQUENCE</scope>
    <source>
        <strain evidence="2">CGMCC 1.12090</strain>
    </source>
</reference>
<organism evidence="2 3">
    <name type="scientific">Variovorax ginsengisoli</name>
    <dbReference type="NCBI Taxonomy" id="363844"/>
    <lineage>
        <taxon>Bacteria</taxon>
        <taxon>Pseudomonadati</taxon>
        <taxon>Pseudomonadota</taxon>
        <taxon>Betaproteobacteria</taxon>
        <taxon>Burkholderiales</taxon>
        <taxon>Comamonadaceae</taxon>
        <taxon>Variovorax</taxon>
    </lineage>
</organism>
<evidence type="ECO:0000313" key="3">
    <source>
        <dbReference type="Proteomes" id="UP001169027"/>
    </source>
</evidence>
<evidence type="ECO:0000313" key="2">
    <source>
        <dbReference type="EMBL" id="MDO1535551.1"/>
    </source>
</evidence>
<name>A0ABT8SDN0_9BURK</name>
<accession>A0ABT8SDN0</accession>
<proteinExistence type="predicted"/>
<dbReference type="EMBL" id="JAUKVY010000020">
    <property type="protein sequence ID" value="MDO1535551.1"/>
    <property type="molecule type" value="Genomic_DNA"/>
</dbReference>
<feature type="compositionally biased region" description="Basic and acidic residues" evidence="1">
    <location>
        <begin position="110"/>
        <end position="121"/>
    </location>
</feature>
<gene>
    <name evidence="2" type="ORF">Q2T77_25010</name>
</gene>
<dbReference type="RefSeq" id="WP_301813292.1">
    <property type="nucleotide sequence ID" value="NZ_JAUJZH010000020.1"/>
</dbReference>
<evidence type="ECO:0000256" key="1">
    <source>
        <dbReference type="SAM" id="MobiDB-lite"/>
    </source>
</evidence>
<comment type="caution">
    <text evidence="2">The sequence shown here is derived from an EMBL/GenBank/DDBJ whole genome shotgun (WGS) entry which is preliminary data.</text>
</comment>
<protein>
    <submittedName>
        <fullName evidence="2">Uncharacterized protein</fullName>
    </submittedName>
</protein>